<sequence>MQDKSKVTTFKKPSKKHQPAGLSILYEDKDILVVDKVEGLLTMGTDREKHRTAHFLLNEYVKKGNPRAKNRVFIVHRLDRDTSGVLVFAKNEDAKQYLQEHWKEFSKVYYAVVAGKLQDKEGIITSYLVENKAKRMYSSQDPEQGKFSKTGYRVIKETSRCSLLEIDLYTGRKNQIRVHLSDKGNPVLGDKVYGQADRLSKRLALHAASLTIIHPVTKKEMSFKTEIPPYFKTLVKA</sequence>
<name>A0ABY6CP33_9BACT</name>
<feature type="domain" description="Pseudouridine synthase RsuA/RluA-like" evidence="3">
    <location>
        <begin position="30"/>
        <end position="181"/>
    </location>
</feature>
<dbReference type="CDD" id="cd02869">
    <property type="entry name" value="PseudoU_synth_RluA_like"/>
    <property type="match status" value="1"/>
</dbReference>
<dbReference type="Gene3D" id="3.30.2350.10">
    <property type="entry name" value="Pseudouridine synthase"/>
    <property type="match status" value="1"/>
</dbReference>
<evidence type="ECO:0000259" key="3">
    <source>
        <dbReference type="Pfam" id="PF00849"/>
    </source>
</evidence>
<proteinExistence type="inferred from homology"/>
<gene>
    <name evidence="4" type="ORF">N6H18_18240</name>
</gene>
<dbReference type="InterPro" id="IPR006224">
    <property type="entry name" value="PsdUridine_synth_RluA-like_CS"/>
</dbReference>
<evidence type="ECO:0000313" key="5">
    <source>
        <dbReference type="Proteomes" id="UP001065174"/>
    </source>
</evidence>
<dbReference type="InterPro" id="IPR020103">
    <property type="entry name" value="PsdUridine_synth_cat_dom_sf"/>
</dbReference>
<protein>
    <submittedName>
        <fullName evidence="4">RluA family pseudouridine synthase</fullName>
    </submittedName>
</protein>
<organism evidence="4 5">
    <name type="scientific">Reichenbachiella agarivorans</name>
    <dbReference type="NCBI Taxonomy" id="2979464"/>
    <lineage>
        <taxon>Bacteria</taxon>
        <taxon>Pseudomonadati</taxon>
        <taxon>Bacteroidota</taxon>
        <taxon>Cytophagia</taxon>
        <taxon>Cytophagales</taxon>
        <taxon>Reichenbachiellaceae</taxon>
        <taxon>Reichenbachiella</taxon>
    </lineage>
</organism>
<dbReference type="PANTHER" id="PTHR21600">
    <property type="entry name" value="MITOCHONDRIAL RNA PSEUDOURIDINE SYNTHASE"/>
    <property type="match status" value="1"/>
</dbReference>
<evidence type="ECO:0000313" key="4">
    <source>
        <dbReference type="EMBL" id="UXP32281.1"/>
    </source>
</evidence>
<dbReference type="Pfam" id="PF00849">
    <property type="entry name" value="PseudoU_synth_2"/>
    <property type="match status" value="1"/>
</dbReference>
<keyword evidence="2" id="KW-0413">Isomerase</keyword>
<keyword evidence="5" id="KW-1185">Reference proteome</keyword>
<dbReference type="PANTHER" id="PTHR21600:SF44">
    <property type="entry name" value="RIBOSOMAL LARGE SUBUNIT PSEUDOURIDINE SYNTHASE D"/>
    <property type="match status" value="1"/>
</dbReference>
<dbReference type="EMBL" id="CP106679">
    <property type="protein sequence ID" value="UXP32281.1"/>
    <property type="molecule type" value="Genomic_DNA"/>
</dbReference>
<dbReference type="Proteomes" id="UP001065174">
    <property type="component" value="Chromosome"/>
</dbReference>
<dbReference type="SUPFAM" id="SSF55120">
    <property type="entry name" value="Pseudouridine synthase"/>
    <property type="match status" value="1"/>
</dbReference>
<dbReference type="InterPro" id="IPR006145">
    <property type="entry name" value="PsdUridine_synth_RsuA/RluA"/>
</dbReference>
<evidence type="ECO:0000256" key="1">
    <source>
        <dbReference type="ARBA" id="ARBA00010876"/>
    </source>
</evidence>
<reference evidence="4" key="1">
    <citation type="submission" date="2022-09" db="EMBL/GenBank/DDBJ databases">
        <title>Comparative genomics and taxonomic characterization of three novel marine species of genus Reichenbachiella exhibiting antioxidant and polysaccharide degradation activities.</title>
        <authorList>
            <person name="Muhammad N."/>
            <person name="Lee Y.-J."/>
            <person name="Ko J."/>
            <person name="Kim S.-G."/>
        </authorList>
    </citation>
    <scope>NUCLEOTIDE SEQUENCE</scope>
    <source>
        <strain evidence="4">BKB1-1</strain>
    </source>
</reference>
<dbReference type="RefSeq" id="WP_262309717.1">
    <property type="nucleotide sequence ID" value="NZ_CP106679.1"/>
</dbReference>
<dbReference type="PROSITE" id="PS01129">
    <property type="entry name" value="PSI_RLU"/>
    <property type="match status" value="1"/>
</dbReference>
<comment type="similarity">
    <text evidence="1">Belongs to the pseudouridine synthase RluA family.</text>
</comment>
<evidence type="ECO:0000256" key="2">
    <source>
        <dbReference type="ARBA" id="ARBA00023235"/>
    </source>
</evidence>
<dbReference type="InterPro" id="IPR050188">
    <property type="entry name" value="RluA_PseudoU_synthase"/>
</dbReference>
<accession>A0ABY6CP33</accession>